<keyword evidence="3" id="KW-1185">Reference proteome</keyword>
<gene>
    <name evidence="2" type="ORF">CEY00_Acc18617</name>
</gene>
<evidence type="ECO:0000313" key="2">
    <source>
        <dbReference type="EMBL" id="PSS08282.1"/>
    </source>
</evidence>
<protein>
    <submittedName>
        <fullName evidence="2">CHD3-type chromatin-remodeling factor PICKLE like</fullName>
    </submittedName>
</protein>
<dbReference type="OrthoDB" id="1751785at2759"/>
<accession>A0A2R6QI33</accession>
<evidence type="ECO:0000313" key="3">
    <source>
        <dbReference type="Proteomes" id="UP000241394"/>
    </source>
</evidence>
<reference evidence="2 3" key="1">
    <citation type="submission" date="2017-07" db="EMBL/GenBank/DDBJ databases">
        <title>An improved, manually edited Actinidia chinensis var. chinensis (kiwifruit) genome highlights the challenges associated with draft genomes and gene prediction in plants.</title>
        <authorList>
            <person name="Pilkington S."/>
            <person name="Crowhurst R."/>
            <person name="Hilario E."/>
            <person name="Nardozza S."/>
            <person name="Fraser L."/>
            <person name="Peng Y."/>
            <person name="Gunaseelan K."/>
            <person name="Simpson R."/>
            <person name="Tahir J."/>
            <person name="Deroles S."/>
            <person name="Templeton K."/>
            <person name="Luo Z."/>
            <person name="Davy M."/>
            <person name="Cheng C."/>
            <person name="Mcneilage M."/>
            <person name="Scaglione D."/>
            <person name="Liu Y."/>
            <person name="Zhang Q."/>
            <person name="Datson P."/>
            <person name="De Silva N."/>
            <person name="Gardiner S."/>
            <person name="Bassett H."/>
            <person name="Chagne D."/>
            <person name="Mccallum J."/>
            <person name="Dzierzon H."/>
            <person name="Deng C."/>
            <person name="Wang Y.-Y."/>
            <person name="Barron N."/>
            <person name="Manako K."/>
            <person name="Bowen J."/>
            <person name="Foster T."/>
            <person name="Erridge Z."/>
            <person name="Tiffin H."/>
            <person name="Waite C."/>
            <person name="Davies K."/>
            <person name="Grierson E."/>
            <person name="Laing W."/>
            <person name="Kirk R."/>
            <person name="Chen X."/>
            <person name="Wood M."/>
            <person name="Montefiori M."/>
            <person name="Brummell D."/>
            <person name="Schwinn K."/>
            <person name="Catanach A."/>
            <person name="Fullerton C."/>
            <person name="Li D."/>
            <person name="Meiyalaghan S."/>
            <person name="Nieuwenhuizen N."/>
            <person name="Read N."/>
            <person name="Prakash R."/>
            <person name="Hunter D."/>
            <person name="Zhang H."/>
            <person name="Mckenzie M."/>
            <person name="Knabel M."/>
            <person name="Harris A."/>
            <person name="Allan A."/>
            <person name="Chen A."/>
            <person name="Janssen B."/>
            <person name="Plunkett B."/>
            <person name="Dwamena C."/>
            <person name="Voogd C."/>
            <person name="Leif D."/>
            <person name="Lafferty D."/>
            <person name="Souleyre E."/>
            <person name="Varkonyi-Gasic E."/>
            <person name="Gambi F."/>
            <person name="Hanley J."/>
            <person name="Yao J.-L."/>
            <person name="Cheung J."/>
            <person name="David K."/>
            <person name="Warren B."/>
            <person name="Marsh K."/>
            <person name="Snowden K."/>
            <person name="Lin-Wang K."/>
            <person name="Brian L."/>
            <person name="Martinez-Sanchez M."/>
            <person name="Wang M."/>
            <person name="Ileperuma N."/>
            <person name="Macnee N."/>
            <person name="Campin R."/>
            <person name="Mcatee P."/>
            <person name="Drummond R."/>
            <person name="Espley R."/>
            <person name="Ireland H."/>
            <person name="Wu R."/>
            <person name="Atkinson R."/>
            <person name="Karunairetnam S."/>
            <person name="Bulley S."/>
            <person name="Chunkath S."/>
            <person name="Hanley Z."/>
            <person name="Storey R."/>
            <person name="Thrimawithana A."/>
            <person name="Thomson S."/>
            <person name="David C."/>
            <person name="Testolin R."/>
        </authorList>
    </citation>
    <scope>NUCLEOTIDE SEQUENCE [LARGE SCALE GENOMIC DNA]</scope>
    <source>
        <strain evidence="3">cv. Red5</strain>
        <tissue evidence="2">Young leaf</tissue>
    </source>
</reference>
<feature type="compositionally biased region" description="Basic and acidic residues" evidence="1">
    <location>
        <begin position="144"/>
        <end position="164"/>
    </location>
</feature>
<comment type="caution">
    <text evidence="2">The sequence shown here is derived from an EMBL/GenBank/DDBJ whole genome shotgun (WGS) entry which is preliminary data.</text>
</comment>
<organism evidence="2 3">
    <name type="scientific">Actinidia chinensis var. chinensis</name>
    <name type="common">Chinese soft-hair kiwi</name>
    <dbReference type="NCBI Taxonomy" id="1590841"/>
    <lineage>
        <taxon>Eukaryota</taxon>
        <taxon>Viridiplantae</taxon>
        <taxon>Streptophyta</taxon>
        <taxon>Embryophyta</taxon>
        <taxon>Tracheophyta</taxon>
        <taxon>Spermatophyta</taxon>
        <taxon>Magnoliopsida</taxon>
        <taxon>eudicotyledons</taxon>
        <taxon>Gunneridae</taxon>
        <taxon>Pentapetalae</taxon>
        <taxon>asterids</taxon>
        <taxon>Ericales</taxon>
        <taxon>Actinidiaceae</taxon>
        <taxon>Actinidia</taxon>
    </lineage>
</organism>
<dbReference type="InParanoid" id="A0A2R6QI33"/>
<sequence>MELLQNSFTISGSPQAVDELDISAEEISAAACDDHPDRLEMARLYNEMCKVLVDNANESVEAYLAKKPAGFQLRKNLLPIETIYQGINRILSPVQQNSFSSEQQIPDADSEMEAPTKIAEPDLPSTLEGDDHKAGAEATGEIKVPTRDAEPDTELDLEKEKCNTECDVAAANLSPTDGTGDDVEMEENQHDADGDADGPTNESTEKPVPGVMVLDD</sequence>
<dbReference type="Proteomes" id="UP000241394">
    <property type="component" value="Chromosome LG16"/>
</dbReference>
<reference evidence="3" key="2">
    <citation type="journal article" date="2018" name="BMC Genomics">
        <title>A manually annotated Actinidia chinensis var. chinensis (kiwifruit) genome highlights the challenges associated with draft genomes and gene prediction in plants.</title>
        <authorList>
            <person name="Pilkington S.M."/>
            <person name="Crowhurst R."/>
            <person name="Hilario E."/>
            <person name="Nardozza S."/>
            <person name="Fraser L."/>
            <person name="Peng Y."/>
            <person name="Gunaseelan K."/>
            <person name="Simpson R."/>
            <person name="Tahir J."/>
            <person name="Deroles S.C."/>
            <person name="Templeton K."/>
            <person name="Luo Z."/>
            <person name="Davy M."/>
            <person name="Cheng C."/>
            <person name="McNeilage M."/>
            <person name="Scaglione D."/>
            <person name="Liu Y."/>
            <person name="Zhang Q."/>
            <person name="Datson P."/>
            <person name="De Silva N."/>
            <person name="Gardiner S.E."/>
            <person name="Bassett H."/>
            <person name="Chagne D."/>
            <person name="McCallum J."/>
            <person name="Dzierzon H."/>
            <person name="Deng C."/>
            <person name="Wang Y.Y."/>
            <person name="Barron L."/>
            <person name="Manako K."/>
            <person name="Bowen J."/>
            <person name="Foster T.M."/>
            <person name="Erridge Z.A."/>
            <person name="Tiffin H."/>
            <person name="Waite C.N."/>
            <person name="Davies K.M."/>
            <person name="Grierson E.P."/>
            <person name="Laing W.A."/>
            <person name="Kirk R."/>
            <person name="Chen X."/>
            <person name="Wood M."/>
            <person name="Montefiori M."/>
            <person name="Brummell D.A."/>
            <person name="Schwinn K.E."/>
            <person name="Catanach A."/>
            <person name="Fullerton C."/>
            <person name="Li D."/>
            <person name="Meiyalaghan S."/>
            <person name="Nieuwenhuizen N."/>
            <person name="Read N."/>
            <person name="Prakash R."/>
            <person name="Hunter D."/>
            <person name="Zhang H."/>
            <person name="McKenzie M."/>
            <person name="Knabel M."/>
            <person name="Harris A."/>
            <person name="Allan A.C."/>
            <person name="Gleave A."/>
            <person name="Chen A."/>
            <person name="Janssen B.J."/>
            <person name="Plunkett B."/>
            <person name="Ampomah-Dwamena C."/>
            <person name="Voogd C."/>
            <person name="Leif D."/>
            <person name="Lafferty D."/>
            <person name="Souleyre E.J.F."/>
            <person name="Varkonyi-Gasic E."/>
            <person name="Gambi F."/>
            <person name="Hanley J."/>
            <person name="Yao J.L."/>
            <person name="Cheung J."/>
            <person name="David K.M."/>
            <person name="Warren B."/>
            <person name="Marsh K."/>
            <person name="Snowden K.C."/>
            <person name="Lin-Wang K."/>
            <person name="Brian L."/>
            <person name="Martinez-Sanchez M."/>
            <person name="Wang M."/>
            <person name="Ileperuma N."/>
            <person name="Macnee N."/>
            <person name="Campin R."/>
            <person name="McAtee P."/>
            <person name="Drummond R.S.M."/>
            <person name="Espley R.V."/>
            <person name="Ireland H.S."/>
            <person name="Wu R."/>
            <person name="Atkinson R.G."/>
            <person name="Karunairetnam S."/>
            <person name="Bulley S."/>
            <person name="Chunkath S."/>
            <person name="Hanley Z."/>
            <person name="Storey R."/>
            <person name="Thrimawithana A.H."/>
            <person name="Thomson S."/>
            <person name="David C."/>
            <person name="Testolin R."/>
            <person name="Huang H."/>
            <person name="Hellens R.P."/>
            <person name="Schaffer R.J."/>
        </authorList>
    </citation>
    <scope>NUCLEOTIDE SEQUENCE [LARGE SCALE GENOMIC DNA]</scope>
    <source>
        <strain evidence="3">cv. Red5</strain>
    </source>
</reference>
<dbReference type="STRING" id="1590841.A0A2R6QI33"/>
<feature type="region of interest" description="Disordered" evidence="1">
    <location>
        <begin position="120"/>
        <end position="216"/>
    </location>
</feature>
<evidence type="ECO:0000256" key="1">
    <source>
        <dbReference type="SAM" id="MobiDB-lite"/>
    </source>
</evidence>
<proteinExistence type="predicted"/>
<dbReference type="AlphaFoldDB" id="A0A2R6QI33"/>
<name>A0A2R6QI33_ACTCC</name>
<dbReference type="Gramene" id="PSS08282">
    <property type="protein sequence ID" value="PSS08282"/>
    <property type="gene ID" value="CEY00_Acc18617"/>
</dbReference>
<dbReference type="EMBL" id="NKQK01000016">
    <property type="protein sequence ID" value="PSS08282.1"/>
    <property type="molecule type" value="Genomic_DNA"/>
</dbReference>